<proteinExistence type="predicted"/>
<dbReference type="AlphaFoldDB" id="K0S4G6"/>
<protein>
    <submittedName>
        <fullName evidence="1">Uncharacterized protein</fullName>
    </submittedName>
</protein>
<accession>K0S4G6</accession>
<keyword evidence="2" id="KW-1185">Reference proteome</keyword>
<evidence type="ECO:0000313" key="2">
    <source>
        <dbReference type="Proteomes" id="UP000266841"/>
    </source>
</evidence>
<organism evidence="1 2">
    <name type="scientific">Thalassiosira oceanica</name>
    <name type="common">Marine diatom</name>
    <dbReference type="NCBI Taxonomy" id="159749"/>
    <lineage>
        <taxon>Eukaryota</taxon>
        <taxon>Sar</taxon>
        <taxon>Stramenopiles</taxon>
        <taxon>Ochrophyta</taxon>
        <taxon>Bacillariophyta</taxon>
        <taxon>Coscinodiscophyceae</taxon>
        <taxon>Thalassiosirophycidae</taxon>
        <taxon>Thalassiosirales</taxon>
        <taxon>Thalassiosiraceae</taxon>
        <taxon>Thalassiosira</taxon>
    </lineage>
</organism>
<gene>
    <name evidence="1" type="ORF">THAOC_24395</name>
</gene>
<sequence length="127" mass="14349">MGNPVEARSSALGTARLRLEDYCSRAPSQRPRRGLYRSGLHLRFLKQFLGDGDSIRASCMCRDKRESVGEKPYQLLRKLMDFELSVFHELCWRGLVSNTKKSKGAAKRKPKYLALTVATPGTTTKND</sequence>
<dbReference type="EMBL" id="AGNL01033117">
    <property type="protein sequence ID" value="EJK55826.1"/>
    <property type="molecule type" value="Genomic_DNA"/>
</dbReference>
<comment type="caution">
    <text evidence="1">The sequence shown here is derived from an EMBL/GenBank/DDBJ whole genome shotgun (WGS) entry which is preliminary data.</text>
</comment>
<dbReference type="Proteomes" id="UP000266841">
    <property type="component" value="Unassembled WGS sequence"/>
</dbReference>
<name>K0S4G6_THAOC</name>
<evidence type="ECO:0000313" key="1">
    <source>
        <dbReference type="EMBL" id="EJK55826.1"/>
    </source>
</evidence>
<reference evidence="1 2" key="1">
    <citation type="journal article" date="2012" name="Genome Biol.">
        <title>Genome and low-iron response of an oceanic diatom adapted to chronic iron limitation.</title>
        <authorList>
            <person name="Lommer M."/>
            <person name="Specht M."/>
            <person name="Roy A.S."/>
            <person name="Kraemer L."/>
            <person name="Andreson R."/>
            <person name="Gutowska M.A."/>
            <person name="Wolf J."/>
            <person name="Bergner S.V."/>
            <person name="Schilhabel M.B."/>
            <person name="Klostermeier U.C."/>
            <person name="Beiko R.G."/>
            <person name="Rosenstiel P."/>
            <person name="Hippler M."/>
            <person name="Laroche J."/>
        </authorList>
    </citation>
    <scope>NUCLEOTIDE SEQUENCE [LARGE SCALE GENOMIC DNA]</scope>
    <source>
        <strain evidence="1 2">CCMP1005</strain>
    </source>
</reference>